<keyword evidence="2" id="KW-1185">Reference proteome</keyword>
<organism evidence="1 2">
    <name type="scientific">Colletotrichum godetiae</name>
    <dbReference type="NCBI Taxonomy" id="1209918"/>
    <lineage>
        <taxon>Eukaryota</taxon>
        <taxon>Fungi</taxon>
        <taxon>Dikarya</taxon>
        <taxon>Ascomycota</taxon>
        <taxon>Pezizomycotina</taxon>
        <taxon>Sordariomycetes</taxon>
        <taxon>Hypocreomycetidae</taxon>
        <taxon>Glomerellales</taxon>
        <taxon>Glomerellaceae</taxon>
        <taxon>Colletotrichum</taxon>
        <taxon>Colletotrichum acutatum species complex</taxon>
    </lineage>
</organism>
<dbReference type="EMBL" id="JAHMHR010000142">
    <property type="protein sequence ID" value="KAK1656611.1"/>
    <property type="molecule type" value="Genomic_DNA"/>
</dbReference>
<gene>
    <name evidence="1" type="ORF">BDP55DRAFT_688542</name>
</gene>
<comment type="caution">
    <text evidence="1">The sequence shown here is derived from an EMBL/GenBank/DDBJ whole genome shotgun (WGS) entry which is preliminary data.</text>
</comment>
<reference evidence="1" key="1">
    <citation type="submission" date="2021-06" db="EMBL/GenBank/DDBJ databases">
        <title>Comparative genomics, transcriptomics and evolutionary studies reveal genomic signatures of adaptation to plant cell wall in hemibiotrophic fungi.</title>
        <authorList>
            <consortium name="DOE Joint Genome Institute"/>
            <person name="Baroncelli R."/>
            <person name="Diaz J.F."/>
            <person name="Benocci T."/>
            <person name="Peng M."/>
            <person name="Battaglia E."/>
            <person name="Haridas S."/>
            <person name="Andreopoulos W."/>
            <person name="Labutti K."/>
            <person name="Pangilinan J."/>
            <person name="Floch G.L."/>
            <person name="Makela M.R."/>
            <person name="Henrissat B."/>
            <person name="Grigoriev I.V."/>
            <person name="Crouch J.A."/>
            <person name="De Vries R.P."/>
            <person name="Sukno S.A."/>
            <person name="Thon M.R."/>
        </authorList>
    </citation>
    <scope>NUCLEOTIDE SEQUENCE</scope>
    <source>
        <strain evidence="1">CBS 193.32</strain>
    </source>
</reference>
<name>A0AAJ0ELR1_9PEZI</name>
<evidence type="ECO:0000313" key="2">
    <source>
        <dbReference type="Proteomes" id="UP001224890"/>
    </source>
</evidence>
<dbReference type="RefSeq" id="XP_060421375.1">
    <property type="nucleotide sequence ID" value="XM_060576645.1"/>
</dbReference>
<sequence>MSLFAYWDSLEGGREGAMVDRELRHVFEILSHTRGLGSRIYLEVIWVDLPNFGGRKKALRALRGSSGPKGSLAT</sequence>
<protein>
    <submittedName>
        <fullName evidence="1">Uncharacterized protein</fullName>
    </submittedName>
</protein>
<proteinExistence type="predicted"/>
<dbReference type="AlphaFoldDB" id="A0AAJ0ELR1"/>
<dbReference type="Proteomes" id="UP001224890">
    <property type="component" value="Unassembled WGS sequence"/>
</dbReference>
<evidence type="ECO:0000313" key="1">
    <source>
        <dbReference type="EMBL" id="KAK1656611.1"/>
    </source>
</evidence>
<accession>A0AAJ0ELR1</accession>
<dbReference type="GeneID" id="85461171"/>